<dbReference type="InterPro" id="IPR037962">
    <property type="entry name" value="Neuralized"/>
</dbReference>
<dbReference type="PROSITE" id="PS51065">
    <property type="entry name" value="NHR"/>
    <property type="match status" value="2"/>
</dbReference>
<gene>
    <name evidence="6" type="ORF">ROHU_011438</name>
</gene>
<evidence type="ECO:0000256" key="4">
    <source>
        <dbReference type="ARBA" id="ARBA00022833"/>
    </source>
</evidence>
<dbReference type="GO" id="GO:0014069">
    <property type="term" value="C:postsynaptic density"/>
    <property type="evidence" value="ECO:0007669"/>
    <property type="project" value="TreeGrafter"/>
</dbReference>
<dbReference type="AlphaFoldDB" id="A0A498LKH9"/>
<dbReference type="EMBL" id="QBIY01013297">
    <property type="protein sequence ID" value="RXN08899.1"/>
    <property type="molecule type" value="Genomic_DNA"/>
</dbReference>
<dbReference type="STRING" id="84645.A0A498LKH9"/>
<dbReference type="GO" id="GO:0005886">
    <property type="term" value="C:plasma membrane"/>
    <property type="evidence" value="ECO:0007669"/>
    <property type="project" value="TreeGrafter"/>
</dbReference>
<keyword evidence="3" id="KW-0863">Zinc-finger</keyword>
<keyword evidence="1" id="KW-0479">Metal-binding</keyword>
<dbReference type="InterPro" id="IPR006573">
    <property type="entry name" value="NHR_dom"/>
</dbReference>
<evidence type="ECO:0000256" key="1">
    <source>
        <dbReference type="ARBA" id="ARBA00022723"/>
    </source>
</evidence>
<evidence type="ECO:0000256" key="2">
    <source>
        <dbReference type="ARBA" id="ARBA00022737"/>
    </source>
</evidence>
<evidence type="ECO:0000313" key="7">
    <source>
        <dbReference type="Proteomes" id="UP000290572"/>
    </source>
</evidence>
<accession>A0A498LKH9</accession>
<name>A0A498LKH9_LABRO</name>
<dbReference type="InterPro" id="IPR043136">
    <property type="entry name" value="B30.2/SPRY_sf"/>
</dbReference>
<dbReference type="GO" id="GO:0016874">
    <property type="term" value="F:ligase activity"/>
    <property type="evidence" value="ECO:0007669"/>
    <property type="project" value="UniProtKB-KW"/>
</dbReference>
<dbReference type="GO" id="GO:0008270">
    <property type="term" value="F:zinc ion binding"/>
    <property type="evidence" value="ECO:0007669"/>
    <property type="project" value="UniProtKB-KW"/>
</dbReference>
<keyword evidence="6" id="KW-0436">Ligase</keyword>
<dbReference type="Proteomes" id="UP000290572">
    <property type="component" value="Unassembled WGS sequence"/>
</dbReference>
<feature type="domain" description="NHR" evidence="5">
    <location>
        <begin position="30"/>
        <end position="186"/>
    </location>
</feature>
<evidence type="ECO:0000313" key="6">
    <source>
        <dbReference type="EMBL" id="RXN08899.1"/>
    </source>
</evidence>
<keyword evidence="4" id="KW-0862">Zinc</keyword>
<dbReference type="GO" id="GO:0045746">
    <property type="term" value="P:negative regulation of Notch signaling pathway"/>
    <property type="evidence" value="ECO:0007669"/>
    <property type="project" value="TreeGrafter"/>
</dbReference>
<feature type="domain" description="NHR" evidence="5">
    <location>
        <begin position="242"/>
        <end position="397"/>
    </location>
</feature>
<dbReference type="PANTHER" id="PTHR12429:SF13">
    <property type="entry name" value="E3 UBIQUITIN-PROTEIN LIGASE NEURL1"/>
    <property type="match status" value="1"/>
</dbReference>
<dbReference type="GO" id="GO:0061630">
    <property type="term" value="F:ubiquitin protein ligase activity"/>
    <property type="evidence" value="ECO:0007669"/>
    <property type="project" value="TreeGrafter"/>
</dbReference>
<organism evidence="6 7">
    <name type="scientific">Labeo rohita</name>
    <name type="common">Indian major carp</name>
    <name type="synonym">Cyprinus rohita</name>
    <dbReference type="NCBI Taxonomy" id="84645"/>
    <lineage>
        <taxon>Eukaryota</taxon>
        <taxon>Metazoa</taxon>
        <taxon>Chordata</taxon>
        <taxon>Craniata</taxon>
        <taxon>Vertebrata</taxon>
        <taxon>Euteleostomi</taxon>
        <taxon>Actinopterygii</taxon>
        <taxon>Neopterygii</taxon>
        <taxon>Teleostei</taxon>
        <taxon>Ostariophysi</taxon>
        <taxon>Cypriniformes</taxon>
        <taxon>Cyprinidae</taxon>
        <taxon>Labeoninae</taxon>
        <taxon>Labeonini</taxon>
        <taxon>Labeo</taxon>
    </lineage>
</organism>
<dbReference type="FunFam" id="2.60.120.920:FF:000005">
    <property type="entry name" value="Putative E3 ubiquitin-protein ligase NEURL1B"/>
    <property type="match status" value="1"/>
</dbReference>
<evidence type="ECO:0000256" key="3">
    <source>
        <dbReference type="ARBA" id="ARBA00022771"/>
    </source>
</evidence>
<proteinExistence type="predicted"/>
<sequence>MCRNGWPDGGTLRHHPLKVSMCPPLPAPLPLCFHANTKGSQIVMDKTQRSVRRLASFCNAITFTNRPVRVYEQVRLKITKKQGCWSGALRVGFSMVDPSDLSSAWLPRFACPDLVSERGFWARALPEEQCEEGTILSFWLDNTGRVFYRVNNSPPIFFFGGVPVGEPVWAIIDIYGLTRGVQLLDSKMVPAEYLCTTVTHEGMDEWHLSSSCSEFDLQEDLPSFSSSPNALNSVLSRQLNDDLHFHCVHGNGLRLLTEHIAVRYYNRREDCALAFTHRPLRCGECVFLKVSLRSSALNGFLSYGFTSCNPAHINPKHLPVNPGDLLDRKEFWAFSCLTSPLVGGDIIGFRATAEGEVLALPVVTLHPVQKSRGPSLVTSVTSQSIRFTVQQSEVLRTALSPAHRVSAVLQVRSFSVFHSFIFYDFVDLPNSSTKNIFLIAVFSVIAVLTRNNFQFTLLRISQYPVMLCDYW</sequence>
<comment type="caution">
    <text evidence="6">The sequence shown here is derived from an EMBL/GenBank/DDBJ whole genome shotgun (WGS) entry which is preliminary data.</text>
</comment>
<protein>
    <submittedName>
        <fullName evidence="6">E3 ubiquitin-ligase NEURL1-like isoform X2</fullName>
    </submittedName>
</protein>
<keyword evidence="2" id="KW-0677">Repeat</keyword>
<reference evidence="6 7" key="1">
    <citation type="submission" date="2018-03" db="EMBL/GenBank/DDBJ databases">
        <title>Draft genome sequence of Rohu Carp (Labeo rohita).</title>
        <authorList>
            <person name="Das P."/>
            <person name="Kushwaha B."/>
            <person name="Joshi C.G."/>
            <person name="Kumar D."/>
            <person name="Nagpure N.S."/>
            <person name="Sahoo L."/>
            <person name="Das S.P."/>
            <person name="Bit A."/>
            <person name="Patnaik S."/>
            <person name="Meher P.K."/>
            <person name="Jayasankar P."/>
            <person name="Koringa P.G."/>
            <person name="Patel N.V."/>
            <person name="Hinsu A.T."/>
            <person name="Kumar R."/>
            <person name="Pandey M."/>
            <person name="Agarwal S."/>
            <person name="Srivastava S."/>
            <person name="Singh M."/>
            <person name="Iquebal M.A."/>
            <person name="Jaiswal S."/>
            <person name="Angadi U.B."/>
            <person name="Kumar N."/>
            <person name="Raza M."/>
            <person name="Shah T.M."/>
            <person name="Rai A."/>
            <person name="Jena J.K."/>
        </authorList>
    </citation>
    <scope>NUCLEOTIDE SEQUENCE [LARGE SCALE GENOMIC DNA]</scope>
    <source>
        <strain evidence="6">DASCIFA01</strain>
        <tissue evidence="6">Testis</tissue>
    </source>
</reference>
<evidence type="ECO:0000259" key="5">
    <source>
        <dbReference type="PROSITE" id="PS51065"/>
    </source>
</evidence>
<keyword evidence="7" id="KW-1185">Reference proteome</keyword>
<dbReference type="PANTHER" id="PTHR12429">
    <property type="entry name" value="NEURALIZED"/>
    <property type="match status" value="1"/>
</dbReference>
<dbReference type="Pfam" id="PF07177">
    <property type="entry name" value="Neuralized"/>
    <property type="match status" value="2"/>
</dbReference>
<dbReference type="Gene3D" id="2.60.120.920">
    <property type="match status" value="2"/>
</dbReference>
<dbReference type="SMART" id="SM00588">
    <property type="entry name" value="NEUZ"/>
    <property type="match status" value="2"/>
</dbReference>